<keyword evidence="1" id="KW-0812">Transmembrane</keyword>
<evidence type="ECO:0000313" key="3">
    <source>
        <dbReference type="Proteomes" id="UP000075583"/>
    </source>
</evidence>
<keyword evidence="3" id="KW-1185">Reference proteome</keyword>
<dbReference type="SUPFAM" id="SSF82185">
    <property type="entry name" value="Histone H3 K4-specific methyltransferase SET7/9 N-terminal domain"/>
    <property type="match status" value="1"/>
</dbReference>
<dbReference type="AlphaFoldDB" id="A0A150XJ51"/>
<dbReference type="OrthoDB" id="978586at2"/>
<feature type="transmembrane region" description="Helical" evidence="1">
    <location>
        <begin position="24"/>
        <end position="46"/>
    </location>
</feature>
<keyword evidence="1" id="KW-1133">Transmembrane helix</keyword>
<dbReference type="STRING" id="279360.MB14_18370"/>
<accession>A0A150XJ51</accession>
<evidence type="ECO:0000256" key="1">
    <source>
        <dbReference type="SAM" id="Phobius"/>
    </source>
</evidence>
<name>A0A150XJ51_ROSEK</name>
<sequence length="301" mass="35987">MNTFKETPIVLLTIKEILPYFFRYFWAMQKFILFIFLMASPALLVAQSKKEKNEKAKTEEIDKPNISIDLDAEDTLTDVDLKVKKNTFYGEKTKRRWTVTEVQGRNQIEDFYTLKEAVEVDAYAPIVYVYDHDKRQIVNAKTRAGLIEDVLHGPYKRLINDIVVEEGMYFHGVKHERWLSLTRDQMLTDKEHYSKGWYRDSEITYYDAEKTKVKEVIPIQYGKKEGTYYYFYENGRVAVRGYYEFDKKVGVWTEYYNNTTRVIAKREIQFAPDPYQKHFRTYIRKESDRFANVLYESPKIK</sequence>
<proteinExistence type="predicted"/>
<dbReference type="Gene3D" id="2.20.110.10">
    <property type="entry name" value="Histone H3 K4-specific methyltransferase SET7/9 N-terminal domain"/>
    <property type="match status" value="1"/>
</dbReference>
<organism evidence="2 3">
    <name type="scientific">Roseivirga ehrenbergii (strain DSM 102268 / JCM 13514 / KCTC 12282 / NCIMB 14502 / KMM 6017)</name>
    <dbReference type="NCBI Taxonomy" id="279360"/>
    <lineage>
        <taxon>Bacteria</taxon>
        <taxon>Pseudomonadati</taxon>
        <taxon>Bacteroidota</taxon>
        <taxon>Cytophagia</taxon>
        <taxon>Cytophagales</taxon>
        <taxon>Roseivirgaceae</taxon>
        <taxon>Roseivirga</taxon>
    </lineage>
</organism>
<dbReference type="EMBL" id="LQZQ01000009">
    <property type="protein sequence ID" value="KYG78692.1"/>
    <property type="molecule type" value="Genomic_DNA"/>
</dbReference>
<keyword evidence="1" id="KW-0472">Membrane</keyword>
<evidence type="ECO:0000313" key="2">
    <source>
        <dbReference type="EMBL" id="KYG78692.1"/>
    </source>
</evidence>
<dbReference type="Proteomes" id="UP000075583">
    <property type="component" value="Unassembled WGS sequence"/>
</dbReference>
<protein>
    <submittedName>
        <fullName evidence="2">Uncharacterized protein</fullName>
    </submittedName>
</protein>
<comment type="caution">
    <text evidence="2">The sequence shown here is derived from an EMBL/GenBank/DDBJ whole genome shotgun (WGS) entry which is preliminary data.</text>
</comment>
<gene>
    <name evidence="2" type="ORF">MB14_18370</name>
</gene>
<reference evidence="2" key="1">
    <citation type="submission" date="2016-01" db="EMBL/GenBank/DDBJ databases">
        <title>Genome sequencing of Roseivirga ehrenbergii KMM 6017.</title>
        <authorList>
            <person name="Selvaratnam C."/>
            <person name="Thevarajoo S."/>
            <person name="Goh K.M."/>
            <person name="Ee R."/>
            <person name="Chan K.-G."/>
            <person name="Chong C.S."/>
        </authorList>
    </citation>
    <scope>NUCLEOTIDE SEQUENCE [LARGE SCALE GENOMIC DNA]</scope>
    <source>
        <strain evidence="2">KMM 6017</strain>
    </source>
</reference>
<dbReference type="RefSeq" id="WP_062591092.1">
    <property type="nucleotide sequence ID" value="NZ_LQZQ01000009.1"/>
</dbReference>